<dbReference type="InterPro" id="IPR052929">
    <property type="entry name" value="RNase_H-like_EbsB-rel"/>
</dbReference>
<dbReference type="Gene3D" id="3.30.420.10">
    <property type="entry name" value="Ribonuclease H-like superfamily/Ribonuclease H"/>
    <property type="match status" value="1"/>
</dbReference>
<reference evidence="2 3" key="1">
    <citation type="journal article" date="2024" name="G3 (Bethesda)">
        <title>Genome assembly of Hibiscus sabdariffa L. provides insights into metabolisms of medicinal natural products.</title>
        <authorList>
            <person name="Kim T."/>
        </authorList>
    </citation>
    <scope>NUCLEOTIDE SEQUENCE [LARGE SCALE GENOMIC DNA]</scope>
    <source>
        <strain evidence="2">TK-2024</strain>
        <tissue evidence="2">Old leaves</tissue>
    </source>
</reference>
<dbReference type="InterPro" id="IPR002156">
    <property type="entry name" value="RNaseH_domain"/>
</dbReference>
<keyword evidence="3" id="KW-1185">Reference proteome</keyword>
<gene>
    <name evidence="2" type="ORF">V6N11_043342</name>
</gene>
<dbReference type="CDD" id="cd06222">
    <property type="entry name" value="RNase_H_like"/>
    <property type="match status" value="1"/>
</dbReference>
<evidence type="ECO:0000313" key="2">
    <source>
        <dbReference type="EMBL" id="KAK8490128.1"/>
    </source>
</evidence>
<organism evidence="2 3">
    <name type="scientific">Hibiscus sabdariffa</name>
    <name type="common">roselle</name>
    <dbReference type="NCBI Taxonomy" id="183260"/>
    <lineage>
        <taxon>Eukaryota</taxon>
        <taxon>Viridiplantae</taxon>
        <taxon>Streptophyta</taxon>
        <taxon>Embryophyta</taxon>
        <taxon>Tracheophyta</taxon>
        <taxon>Spermatophyta</taxon>
        <taxon>Magnoliopsida</taxon>
        <taxon>eudicotyledons</taxon>
        <taxon>Gunneridae</taxon>
        <taxon>Pentapetalae</taxon>
        <taxon>rosids</taxon>
        <taxon>malvids</taxon>
        <taxon>Malvales</taxon>
        <taxon>Malvaceae</taxon>
        <taxon>Malvoideae</taxon>
        <taxon>Hibiscus</taxon>
    </lineage>
</organism>
<dbReference type="EMBL" id="JBBPBN010000290">
    <property type="protein sequence ID" value="KAK8490128.1"/>
    <property type="molecule type" value="Genomic_DNA"/>
</dbReference>
<dbReference type="InterPro" id="IPR036397">
    <property type="entry name" value="RNaseH_sf"/>
</dbReference>
<dbReference type="Proteomes" id="UP001396334">
    <property type="component" value="Unassembled WGS sequence"/>
</dbReference>
<protein>
    <recommendedName>
        <fullName evidence="1">RNase H type-1 domain-containing protein</fullName>
    </recommendedName>
</protein>
<sequence>MAACYFPHSGVTDAFIAEAFACEKAVSLAIDLGFRSVQIEGDSLSVIKKLQSVAADKSIISPIIDDIRVLVGSFEEITISFVNQAGNAAAHELAKLGIHQSEPMIWIEEASASVDRIV</sequence>
<dbReference type="InterPro" id="IPR044730">
    <property type="entry name" value="RNase_H-like_dom_plant"/>
</dbReference>
<dbReference type="InterPro" id="IPR012337">
    <property type="entry name" value="RNaseH-like_sf"/>
</dbReference>
<dbReference type="PANTHER" id="PTHR47074:SF61">
    <property type="entry name" value="RNASE H TYPE-1 DOMAIN-CONTAINING PROTEIN"/>
    <property type="match status" value="1"/>
</dbReference>
<name>A0ABR2ABG0_9ROSI</name>
<comment type="caution">
    <text evidence="2">The sequence shown here is derived from an EMBL/GenBank/DDBJ whole genome shotgun (WGS) entry which is preliminary data.</text>
</comment>
<dbReference type="PANTHER" id="PTHR47074">
    <property type="entry name" value="BNAC02G40300D PROTEIN"/>
    <property type="match status" value="1"/>
</dbReference>
<proteinExistence type="predicted"/>
<dbReference type="Pfam" id="PF13456">
    <property type="entry name" value="RVT_3"/>
    <property type="match status" value="1"/>
</dbReference>
<dbReference type="SUPFAM" id="SSF53098">
    <property type="entry name" value="Ribonuclease H-like"/>
    <property type="match status" value="1"/>
</dbReference>
<evidence type="ECO:0000313" key="3">
    <source>
        <dbReference type="Proteomes" id="UP001396334"/>
    </source>
</evidence>
<feature type="domain" description="RNase H type-1" evidence="1">
    <location>
        <begin position="9"/>
        <end position="96"/>
    </location>
</feature>
<accession>A0ABR2ABG0</accession>
<evidence type="ECO:0000259" key="1">
    <source>
        <dbReference type="Pfam" id="PF13456"/>
    </source>
</evidence>